<accession>A0A6G8ARD0</accession>
<dbReference type="EMBL" id="CP049887">
    <property type="protein sequence ID" value="QIL47556.1"/>
    <property type="molecule type" value="Genomic_DNA"/>
</dbReference>
<proteinExistence type="predicted"/>
<dbReference type="Proteomes" id="UP000501747">
    <property type="component" value="Chromosome"/>
</dbReference>
<dbReference type="RefSeq" id="WP_166033729.1">
    <property type="nucleotide sequence ID" value="NZ_CP049887.1"/>
</dbReference>
<keyword evidence="2" id="KW-1185">Reference proteome</keyword>
<dbReference type="AlphaFoldDB" id="A0A6G8ARD0"/>
<evidence type="ECO:0000313" key="2">
    <source>
        <dbReference type="Proteomes" id="UP000501747"/>
    </source>
</evidence>
<evidence type="ECO:0000313" key="1">
    <source>
        <dbReference type="EMBL" id="QIL47556.1"/>
    </source>
</evidence>
<reference evidence="1 2" key="1">
    <citation type="submission" date="2020-03" db="EMBL/GenBank/DDBJ databases">
        <title>Vagococcus sp. nov., isolated from beetles.</title>
        <authorList>
            <person name="Hyun D.-W."/>
            <person name="Bae J.-W."/>
        </authorList>
    </citation>
    <scope>NUCLEOTIDE SEQUENCE [LARGE SCALE GENOMIC DNA]</scope>
    <source>
        <strain evidence="1 2">HDW17B</strain>
    </source>
</reference>
<organism evidence="1 2">
    <name type="scientific">Vagococcus hydrophili</name>
    <dbReference type="NCBI Taxonomy" id="2714947"/>
    <lineage>
        <taxon>Bacteria</taxon>
        <taxon>Bacillati</taxon>
        <taxon>Bacillota</taxon>
        <taxon>Bacilli</taxon>
        <taxon>Lactobacillales</taxon>
        <taxon>Enterococcaceae</taxon>
        <taxon>Vagococcus</taxon>
    </lineage>
</organism>
<sequence>MKRKELSIIETSVVCMIPRGKDKKIPLKEITKSIGIDERSIQSVISRLIMIHGIPICASRGINSDNGFYIPINEKERSEGLRSIKMQTVNMTERIQSVEAANLNTWNEGLIYNYQESLGV</sequence>
<gene>
    <name evidence="1" type="ORF">G7082_02895</name>
</gene>
<protein>
    <recommendedName>
        <fullName evidence="3">DNA replication protein</fullName>
    </recommendedName>
</protein>
<name>A0A6G8ARD0_9ENTE</name>
<evidence type="ECO:0008006" key="3">
    <source>
        <dbReference type="Google" id="ProtNLM"/>
    </source>
</evidence>
<dbReference type="KEGG" id="vhy:G7082_02895"/>